<dbReference type="HOGENOM" id="CLU_3383453_0_0_6"/>
<dbReference type="EMBL" id="AAOE01000021">
    <property type="protein sequence ID" value="EAR08375.1"/>
    <property type="molecule type" value="Genomic_DNA"/>
</dbReference>
<organism evidence="1 2">
    <name type="scientific">Reinekea blandensis MED297</name>
    <dbReference type="NCBI Taxonomy" id="314283"/>
    <lineage>
        <taxon>Bacteria</taxon>
        <taxon>Pseudomonadati</taxon>
        <taxon>Pseudomonadota</taxon>
        <taxon>Gammaproteobacteria</taxon>
        <taxon>Oceanospirillales</taxon>
        <taxon>Saccharospirillaceae</taxon>
        <taxon>Reinekea</taxon>
    </lineage>
</organism>
<sequence>MKIFAGTTEYRVESLLPFLVKTQCREKMKNDEI</sequence>
<gene>
    <name evidence="1" type="ORF">MED297_16584</name>
</gene>
<keyword evidence="2" id="KW-1185">Reference proteome</keyword>
<reference evidence="1 2" key="1">
    <citation type="submission" date="2006-02" db="EMBL/GenBank/DDBJ databases">
        <authorList>
            <person name="Pinhassi J."/>
            <person name="Pedros-Alio C."/>
            <person name="Ferriera S."/>
            <person name="Johnson J."/>
            <person name="Kravitz S."/>
            <person name="Halpern A."/>
            <person name="Remington K."/>
            <person name="Beeson K."/>
            <person name="Tran B."/>
            <person name="Rogers Y.-H."/>
            <person name="Friedman R."/>
            <person name="Venter J.C."/>
        </authorList>
    </citation>
    <scope>NUCLEOTIDE SEQUENCE [LARGE SCALE GENOMIC DNA]</scope>
    <source>
        <strain evidence="1 2">MED297</strain>
    </source>
</reference>
<accession>A4BHH7</accession>
<protein>
    <submittedName>
        <fullName evidence="1">Uncharacterized protein</fullName>
    </submittedName>
</protein>
<comment type="caution">
    <text evidence="1">The sequence shown here is derived from an EMBL/GenBank/DDBJ whole genome shotgun (WGS) entry which is preliminary data.</text>
</comment>
<dbReference type="AlphaFoldDB" id="A4BHH7"/>
<evidence type="ECO:0000313" key="2">
    <source>
        <dbReference type="Proteomes" id="UP000005953"/>
    </source>
</evidence>
<dbReference type="Proteomes" id="UP000005953">
    <property type="component" value="Unassembled WGS sequence"/>
</dbReference>
<evidence type="ECO:0000313" key="1">
    <source>
        <dbReference type="EMBL" id="EAR08375.1"/>
    </source>
</evidence>
<proteinExistence type="predicted"/>
<name>A4BHH7_9GAMM</name>